<dbReference type="EMBL" id="JBBXMP010000001">
    <property type="protein sequence ID" value="KAL0072641.1"/>
    <property type="molecule type" value="Genomic_DNA"/>
</dbReference>
<evidence type="ECO:0000313" key="3">
    <source>
        <dbReference type="EMBL" id="KAL0072641.1"/>
    </source>
</evidence>
<dbReference type="Proteomes" id="UP001437256">
    <property type="component" value="Unassembled WGS sequence"/>
</dbReference>
<evidence type="ECO:0000313" key="4">
    <source>
        <dbReference type="Proteomes" id="UP001437256"/>
    </source>
</evidence>
<proteinExistence type="predicted"/>
<sequence length="209" mass="22745">MHCTSLIAPAALITIALAAPSELQARKNVDVEDPAGLDHCPGRPKGDADRCTFEKQESLPDRRKWFQLGAPVANQCDNPSAPSITTEVGGEKTTSQTWEHTNKAEINLAGIKIGGEGGWSEVKSQTARQMISVTIPAGKQRVALVQGVNHKESKGRDRLNYPDPSGPSGKDDYHYVWYKNGIVSSQPTDDIEYDAREINCGESLDMSKL</sequence>
<feature type="signal peptide" evidence="2">
    <location>
        <begin position="1"/>
        <end position="18"/>
    </location>
</feature>
<reference evidence="3 4" key="1">
    <citation type="submission" date="2024-05" db="EMBL/GenBank/DDBJ databases">
        <title>A draft genome resource for the thread blight pathogen Marasmius tenuissimus strain MS-2.</title>
        <authorList>
            <person name="Yulfo-Soto G.E."/>
            <person name="Baruah I.K."/>
            <person name="Amoako-Attah I."/>
            <person name="Bukari Y."/>
            <person name="Meinhardt L.W."/>
            <person name="Bailey B.A."/>
            <person name="Cohen S.P."/>
        </authorList>
    </citation>
    <scope>NUCLEOTIDE SEQUENCE [LARGE SCALE GENOMIC DNA]</scope>
    <source>
        <strain evidence="3 4">MS-2</strain>
    </source>
</reference>
<feature type="chain" id="PRO_5046499051" evidence="2">
    <location>
        <begin position="19"/>
        <end position="209"/>
    </location>
</feature>
<organism evidence="3 4">
    <name type="scientific">Marasmius tenuissimus</name>
    <dbReference type="NCBI Taxonomy" id="585030"/>
    <lineage>
        <taxon>Eukaryota</taxon>
        <taxon>Fungi</taxon>
        <taxon>Dikarya</taxon>
        <taxon>Basidiomycota</taxon>
        <taxon>Agaricomycotina</taxon>
        <taxon>Agaricomycetes</taxon>
        <taxon>Agaricomycetidae</taxon>
        <taxon>Agaricales</taxon>
        <taxon>Marasmiineae</taxon>
        <taxon>Marasmiaceae</taxon>
        <taxon>Marasmius</taxon>
    </lineage>
</organism>
<accession>A0ABR3AFF0</accession>
<evidence type="ECO:0000256" key="1">
    <source>
        <dbReference type="SAM" id="MobiDB-lite"/>
    </source>
</evidence>
<keyword evidence="2" id="KW-0732">Signal</keyword>
<keyword evidence="4" id="KW-1185">Reference proteome</keyword>
<gene>
    <name evidence="3" type="ORF">AAF712_000404</name>
</gene>
<feature type="region of interest" description="Disordered" evidence="1">
    <location>
        <begin position="76"/>
        <end position="97"/>
    </location>
</feature>
<feature type="region of interest" description="Disordered" evidence="1">
    <location>
        <begin position="149"/>
        <end position="172"/>
    </location>
</feature>
<protein>
    <submittedName>
        <fullName evidence="3">Uncharacterized protein</fullName>
    </submittedName>
</protein>
<feature type="compositionally biased region" description="Basic and acidic residues" evidence="1">
    <location>
        <begin position="149"/>
        <end position="160"/>
    </location>
</feature>
<comment type="caution">
    <text evidence="3">The sequence shown here is derived from an EMBL/GenBank/DDBJ whole genome shotgun (WGS) entry which is preliminary data.</text>
</comment>
<name>A0ABR3AFF0_9AGAR</name>
<evidence type="ECO:0000256" key="2">
    <source>
        <dbReference type="SAM" id="SignalP"/>
    </source>
</evidence>